<dbReference type="OrthoDB" id="952506at2"/>
<evidence type="ECO:0000313" key="2">
    <source>
        <dbReference type="Proteomes" id="UP000306402"/>
    </source>
</evidence>
<gene>
    <name evidence="1" type="ORF">FEN17_02100</name>
</gene>
<reference evidence="1 2" key="1">
    <citation type="submission" date="2019-05" db="EMBL/GenBank/DDBJ databases">
        <authorList>
            <person name="Qu J.-H."/>
        </authorList>
    </citation>
    <scope>NUCLEOTIDE SEQUENCE [LARGE SCALE GENOMIC DNA]</scope>
    <source>
        <strain evidence="1 2">T17</strain>
    </source>
</reference>
<protein>
    <submittedName>
        <fullName evidence="1">Uncharacterized protein</fullName>
    </submittedName>
</protein>
<dbReference type="EMBL" id="VCEJ01000002">
    <property type="protein sequence ID" value="TLV02448.1"/>
    <property type="molecule type" value="Genomic_DNA"/>
</dbReference>
<evidence type="ECO:0000313" key="1">
    <source>
        <dbReference type="EMBL" id="TLV02448.1"/>
    </source>
</evidence>
<accession>A0A5R9L218</accession>
<organism evidence="1 2">
    <name type="scientific">Dyadobacter luticola</name>
    <dbReference type="NCBI Taxonomy" id="1979387"/>
    <lineage>
        <taxon>Bacteria</taxon>
        <taxon>Pseudomonadati</taxon>
        <taxon>Bacteroidota</taxon>
        <taxon>Cytophagia</taxon>
        <taxon>Cytophagales</taxon>
        <taxon>Spirosomataceae</taxon>
        <taxon>Dyadobacter</taxon>
    </lineage>
</organism>
<comment type="caution">
    <text evidence="1">The sequence shown here is derived from an EMBL/GenBank/DDBJ whole genome shotgun (WGS) entry which is preliminary data.</text>
</comment>
<name>A0A5R9L218_9BACT</name>
<keyword evidence="2" id="KW-1185">Reference proteome</keyword>
<proteinExistence type="predicted"/>
<dbReference type="RefSeq" id="WP_138363658.1">
    <property type="nucleotide sequence ID" value="NZ_VCEJ01000002.1"/>
</dbReference>
<sequence length="223" mass="26057">MKYLSLIMLLLLINSCKKTEIEQPSEFPSTLYLNRVSIKSQTRLFTDKKEITNKVVIEKFLKNNGGFRLKDSSFISDENIKFFSTDSAELSNSFNSLLVTKNGNQLIFKSTNRLIVTKEAIQHGYNMSKYRAEFEPVWDGKFSTYNMLVGYGDYSELNLSVFEYSRVSWNIFYDPDYYYLHPKLYRGSASGTSFNEFDESYVNSISKADTLAIREYFYSFKKR</sequence>
<dbReference type="AlphaFoldDB" id="A0A5R9L218"/>
<dbReference type="Proteomes" id="UP000306402">
    <property type="component" value="Unassembled WGS sequence"/>
</dbReference>